<dbReference type="NCBIfam" id="NF010037">
    <property type="entry name" value="PRK13512.1"/>
    <property type="match status" value="1"/>
</dbReference>
<accession>A0A2T4U746</accession>
<evidence type="ECO:0000259" key="7">
    <source>
        <dbReference type="PROSITE" id="PS50206"/>
    </source>
</evidence>
<evidence type="ECO:0000256" key="6">
    <source>
        <dbReference type="ARBA" id="ARBA00023284"/>
    </source>
</evidence>
<comment type="similarity">
    <text evidence="2">Belongs to the class-III pyridine nucleotide-disulfide oxidoreductase family.</text>
</comment>
<evidence type="ECO:0000313" key="8">
    <source>
        <dbReference type="EMBL" id="PTL39204.1"/>
    </source>
</evidence>
<dbReference type="OrthoDB" id="9802028at2"/>
<dbReference type="EMBL" id="PZJJ01000009">
    <property type="protein sequence ID" value="PTL39204.1"/>
    <property type="molecule type" value="Genomic_DNA"/>
</dbReference>
<dbReference type="InterPro" id="IPR050260">
    <property type="entry name" value="FAD-bd_OxRdtase"/>
</dbReference>
<dbReference type="InterPro" id="IPR036873">
    <property type="entry name" value="Rhodanese-like_dom_sf"/>
</dbReference>
<dbReference type="AlphaFoldDB" id="A0A2T4U746"/>
<dbReference type="Pfam" id="PF07992">
    <property type="entry name" value="Pyr_redox_2"/>
    <property type="match status" value="1"/>
</dbReference>
<comment type="cofactor">
    <cofactor evidence="1">
        <name>FAD</name>
        <dbReference type="ChEBI" id="CHEBI:57692"/>
    </cofactor>
</comment>
<gene>
    <name evidence="8" type="ORF">C6Y45_07370</name>
</gene>
<dbReference type="PRINTS" id="PR00368">
    <property type="entry name" value="FADPNR"/>
</dbReference>
<feature type="domain" description="Rhodanese" evidence="7">
    <location>
        <begin position="473"/>
        <end position="560"/>
    </location>
</feature>
<dbReference type="Pfam" id="PF00581">
    <property type="entry name" value="Rhodanese"/>
    <property type="match status" value="1"/>
</dbReference>
<dbReference type="InterPro" id="IPR001763">
    <property type="entry name" value="Rhodanese-like_dom"/>
</dbReference>
<evidence type="ECO:0000256" key="2">
    <source>
        <dbReference type="ARBA" id="ARBA00009130"/>
    </source>
</evidence>
<name>A0A2T4U746_9BACI</name>
<dbReference type="SMART" id="SM00450">
    <property type="entry name" value="RHOD"/>
    <property type="match status" value="1"/>
</dbReference>
<evidence type="ECO:0000256" key="5">
    <source>
        <dbReference type="ARBA" id="ARBA00023002"/>
    </source>
</evidence>
<dbReference type="SUPFAM" id="SSF55424">
    <property type="entry name" value="FAD/NAD-linked reductases, dimerisation (C-terminal) domain"/>
    <property type="match status" value="1"/>
</dbReference>
<keyword evidence="5" id="KW-0560">Oxidoreductase</keyword>
<dbReference type="PRINTS" id="PR00411">
    <property type="entry name" value="PNDRDTASEI"/>
</dbReference>
<keyword evidence="6" id="KW-0676">Redox-active center</keyword>
<sequence>MFNNSQIGGVFMKVIVVGGVAGGATAAARLRRISEKTEIVVFERGKYVSFANCGLPYYIGGEIKEREKLLVQTVEGMSKRFAMDIRNETEVTSINRNTKTVTAVHLPTGKEYTESYDKLLLSPGARPVIPPIPGLKESENLFTLRNIPDTDQINGWIEERKPAQAVIVGGGFIGLEMAENLYACGMDVTIVEMADQIMAPLDKEMASIVENRVRDFAELYLNDGVKEFRQKGNKIILSSGKELSSDLTILSIGVTPENKLAEQAGLALGERGGIIVDEYLQTDDPYIYAVGDAVETIDYILQKPVVVPLAWPANRQGRIVADTISGKPAAYPGTLGTAIAKVFDLTAASAGKNEKQLREAGINYKAVHIHPLSHAGYYPGAEQISMKLLFDPGQGTILGVQAVGKEGVDKRVDVISTAIRGNLTVFDLQEIELSYAPPYSSAKDPVNMLGYAASHVAEEEIDVVHAWEINKRIEAGEMLVDVRTPEEFKKGSVPGAVNIDLDSLRERLADFPKDKPVNITCQVGLRGYIAVRILKENGIEARNLSGGYKTYSELFRSQEMNALFI</sequence>
<evidence type="ECO:0000256" key="1">
    <source>
        <dbReference type="ARBA" id="ARBA00001974"/>
    </source>
</evidence>
<dbReference type="GO" id="GO:0016491">
    <property type="term" value="F:oxidoreductase activity"/>
    <property type="evidence" value="ECO:0007669"/>
    <property type="project" value="UniProtKB-KW"/>
</dbReference>
<evidence type="ECO:0000256" key="3">
    <source>
        <dbReference type="ARBA" id="ARBA00022630"/>
    </source>
</evidence>
<keyword evidence="4" id="KW-0274">FAD</keyword>
<dbReference type="InterPro" id="IPR023753">
    <property type="entry name" value="FAD/NAD-binding_dom"/>
</dbReference>
<keyword evidence="3" id="KW-0285">Flavoprotein</keyword>
<organism evidence="8 9">
    <name type="scientific">Alkalicoccus saliphilus</name>
    <dbReference type="NCBI Taxonomy" id="200989"/>
    <lineage>
        <taxon>Bacteria</taxon>
        <taxon>Bacillati</taxon>
        <taxon>Bacillota</taxon>
        <taxon>Bacilli</taxon>
        <taxon>Bacillales</taxon>
        <taxon>Bacillaceae</taxon>
        <taxon>Alkalicoccus</taxon>
    </lineage>
</organism>
<keyword evidence="9" id="KW-1185">Reference proteome</keyword>
<dbReference type="PANTHER" id="PTHR43429">
    <property type="entry name" value="PYRIDINE NUCLEOTIDE-DISULFIDE OXIDOREDUCTASE DOMAIN-CONTAINING"/>
    <property type="match status" value="1"/>
</dbReference>
<reference evidence="8 9" key="1">
    <citation type="submission" date="2018-03" db="EMBL/GenBank/DDBJ databases">
        <title>Alkalicoccus saliphilus sp. nov., isolated from a mineral pool.</title>
        <authorList>
            <person name="Zhao B."/>
        </authorList>
    </citation>
    <scope>NUCLEOTIDE SEQUENCE [LARGE SCALE GENOMIC DNA]</scope>
    <source>
        <strain evidence="8 9">6AG</strain>
    </source>
</reference>
<dbReference type="Proteomes" id="UP000240509">
    <property type="component" value="Unassembled WGS sequence"/>
</dbReference>
<comment type="caution">
    <text evidence="8">The sequence shown here is derived from an EMBL/GenBank/DDBJ whole genome shotgun (WGS) entry which is preliminary data.</text>
</comment>
<dbReference type="SUPFAM" id="SSF51905">
    <property type="entry name" value="FAD/NAD(P)-binding domain"/>
    <property type="match status" value="2"/>
</dbReference>
<proteinExistence type="inferred from homology"/>
<dbReference type="PROSITE" id="PS50206">
    <property type="entry name" value="RHODANESE_3"/>
    <property type="match status" value="1"/>
</dbReference>
<dbReference type="PANTHER" id="PTHR43429:SF1">
    <property type="entry name" value="NAD(P)H SULFUR OXIDOREDUCTASE (COA-DEPENDENT)"/>
    <property type="match status" value="1"/>
</dbReference>
<dbReference type="SUPFAM" id="SSF52821">
    <property type="entry name" value="Rhodanese/Cell cycle control phosphatase"/>
    <property type="match status" value="1"/>
</dbReference>
<dbReference type="Gene3D" id="3.50.50.60">
    <property type="entry name" value="FAD/NAD(P)-binding domain"/>
    <property type="match status" value="2"/>
</dbReference>
<protein>
    <submittedName>
        <fullName evidence="8">CoA-disulfide reductase</fullName>
    </submittedName>
</protein>
<dbReference type="InterPro" id="IPR004099">
    <property type="entry name" value="Pyr_nucl-diS_OxRdtase_dimer"/>
</dbReference>
<dbReference type="InterPro" id="IPR036188">
    <property type="entry name" value="FAD/NAD-bd_sf"/>
</dbReference>
<evidence type="ECO:0000256" key="4">
    <source>
        <dbReference type="ARBA" id="ARBA00022827"/>
    </source>
</evidence>
<dbReference type="InterPro" id="IPR016156">
    <property type="entry name" value="FAD/NAD-linked_Rdtase_dimer_sf"/>
</dbReference>
<dbReference type="Pfam" id="PF02852">
    <property type="entry name" value="Pyr_redox_dim"/>
    <property type="match status" value="1"/>
</dbReference>
<dbReference type="Gene3D" id="3.40.250.10">
    <property type="entry name" value="Rhodanese-like domain"/>
    <property type="match status" value="1"/>
</dbReference>
<evidence type="ECO:0000313" key="9">
    <source>
        <dbReference type="Proteomes" id="UP000240509"/>
    </source>
</evidence>